<dbReference type="InterPro" id="IPR002347">
    <property type="entry name" value="SDR_fam"/>
</dbReference>
<dbReference type="PANTHER" id="PTHR44196:SF1">
    <property type="entry name" value="DEHYDROGENASE_REDUCTASE SDR FAMILY MEMBER 7B"/>
    <property type="match status" value="1"/>
</dbReference>
<dbReference type="EMBL" id="CAFBMK010000028">
    <property type="protein sequence ID" value="CAB4903956.1"/>
    <property type="molecule type" value="Genomic_DNA"/>
</dbReference>
<dbReference type="AlphaFoldDB" id="A0A6J7G9Y8"/>
<evidence type="ECO:0000256" key="2">
    <source>
        <dbReference type="ARBA" id="ARBA00023002"/>
    </source>
</evidence>
<dbReference type="PRINTS" id="PR00081">
    <property type="entry name" value="GDHRDH"/>
</dbReference>
<dbReference type="SMART" id="SM00822">
    <property type="entry name" value="PKS_KR"/>
    <property type="match status" value="1"/>
</dbReference>
<dbReference type="PROSITE" id="PS00061">
    <property type="entry name" value="ADH_SHORT"/>
    <property type="match status" value="1"/>
</dbReference>
<dbReference type="Gene3D" id="3.40.50.720">
    <property type="entry name" value="NAD(P)-binding Rossmann-like Domain"/>
    <property type="match status" value="1"/>
</dbReference>
<feature type="domain" description="Ketoreductase" evidence="3">
    <location>
        <begin position="6"/>
        <end position="181"/>
    </location>
</feature>
<dbReference type="InterPro" id="IPR020904">
    <property type="entry name" value="Sc_DH/Rdtase_CS"/>
</dbReference>
<dbReference type="GO" id="GO:0016491">
    <property type="term" value="F:oxidoreductase activity"/>
    <property type="evidence" value="ECO:0007669"/>
    <property type="project" value="UniProtKB-KW"/>
</dbReference>
<accession>A0A6J7G9Y8</accession>
<organism evidence="4">
    <name type="scientific">freshwater metagenome</name>
    <dbReference type="NCBI Taxonomy" id="449393"/>
    <lineage>
        <taxon>unclassified sequences</taxon>
        <taxon>metagenomes</taxon>
        <taxon>ecological metagenomes</taxon>
    </lineage>
</organism>
<gene>
    <name evidence="4" type="ORF">UFOPK3564_00752</name>
</gene>
<dbReference type="GO" id="GO:0016020">
    <property type="term" value="C:membrane"/>
    <property type="evidence" value="ECO:0007669"/>
    <property type="project" value="TreeGrafter"/>
</dbReference>
<dbReference type="Pfam" id="PF00106">
    <property type="entry name" value="adh_short"/>
    <property type="match status" value="1"/>
</dbReference>
<dbReference type="InterPro" id="IPR057326">
    <property type="entry name" value="KR_dom"/>
</dbReference>
<evidence type="ECO:0000259" key="3">
    <source>
        <dbReference type="SMART" id="SM00822"/>
    </source>
</evidence>
<name>A0A6J7G9Y8_9ZZZZ</name>
<keyword evidence="2" id="KW-0560">Oxidoreductase</keyword>
<protein>
    <submittedName>
        <fullName evidence="4">Unannotated protein</fullName>
    </submittedName>
</protein>
<dbReference type="InterPro" id="IPR036291">
    <property type="entry name" value="NAD(P)-bd_dom_sf"/>
</dbReference>
<comment type="similarity">
    <text evidence="1">Belongs to the short-chain dehydrogenases/reductases (SDR) family.</text>
</comment>
<reference evidence="4" key="1">
    <citation type="submission" date="2020-05" db="EMBL/GenBank/DDBJ databases">
        <authorList>
            <person name="Chiriac C."/>
            <person name="Salcher M."/>
            <person name="Ghai R."/>
            <person name="Kavagutti S V."/>
        </authorList>
    </citation>
    <scope>NUCLEOTIDE SEQUENCE</scope>
</reference>
<proteinExistence type="inferred from homology"/>
<evidence type="ECO:0000256" key="1">
    <source>
        <dbReference type="ARBA" id="ARBA00006484"/>
    </source>
</evidence>
<dbReference type="PANTHER" id="PTHR44196">
    <property type="entry name" value="DEHYDROGENASE/REDUCTASE SDR FAMILY MEMBER 7B"/>
    <property type="match status" value="1"/>
</dbReference>
<evidence type="ECO:0000313" key="4">
    <source>
        <dbReference type="EMBL" id="CAB4903956.1"/>
    </source>
</evidence>
<sequence>MQLRGSTVLITGATGGLGAAIARALHCEGASLVLTGRRTAVLEPLAQELGATAVAADLSDAADVQRLADEHADADVVVHNAALPASGPLDDFSLEELDRALQVNLRAPIALTRLLLPAMRERGRGHHVFVSSMSAKVPTADASLYAATKLGLRGFSQGLRPELGPLGIGVSTVFPGFIRDAGMFADTGVQLPPGVGTSTPEQVAAAVVRAIVRDRGEIDVAPLGVKASGVLNGLFPGVPARIAARVDGGRVGSEMAAAQKVKR</sequence>
<dbReference type="SUPFAM" id="SSF51735">
    <property type="entry name" value="NAD(P)-binding Rossmann-fold domains"/>
    <property type="match status" value="1"/>
</dbReference>